<evidence type="ECO:0000256" key="6">
    <source>
        <dbReference type="ARBA" id="ARBA00022857"/>
    </source>
</evidence>
<dbReference type="GO" id="GO:0033306">
    <property type="term" value="P:phytol metabolic process"/>
    <property type="evidence" value="ECO:0007669"/>
    <property type="project" value="TreeGrafter"/>
</dbReference>
<dbReference type="SUPFAM" id="SSF53335">
    <property type="entry name" value="S-adenosyl-L-methionine-dependent methyltransferases"/>
    <property type="match status" value="1"/>
</dbReference>
<evidence type="ECO:0000256" key="13">
    <source>
        <dbReference type="ARBA" id="ARBA00026117"/>
    </source>
</evidence>
<evidence type="ECO:0000256" key="7">
    <source>
        <dbReference type="ARBA" id="ARBA00023002"/>
    </source>
</evidence>
<comment type="subunit">
    <text evidence="12">Monomer, dimer and oligomer.</text>
</comment>
<dbReference type="Proteomes" id="UP000792063">
    <property type="component" value="Unassembled WGS sequence"/>
</dbReference>
<dbReference type="Gene3D" id="3.40.50.720">
    <property type="entry name" value="NAD(P)-binding Rossmann-like Domain"/>
    <property type="match status" value="2"/>
</dbReference>
<reference evidence="33 34" key="2">
    <citation type="submission" date="2018-07" db="EMBL/GenBank/DDBJ databases">
        <title>Genome sequencing of oomycete isolates from Chile give support for New Zealand origin for Phytophthora kernoviae and make available the first Nothophytophthora sp. genome.</title>
        <authorList>
            <person name="Studholme D.J."/>
            <person name="Sanfuentes E."/>
            <person name="Panda P."/>
            <person name="Hill R."/>
            <person name="Sambles C."/>
            <person name="Grant M."/>
            <person name="Williams N.M."/>
            <person name="Mcdougal R.L."/>
        </authorList>
    </citation>
    <scope>NUCLEOTIDE SEQUENCE [LARGE SCALE GENOMIC DNA]</scope>
    <source>
        <strain evidence="31">Chile2</strain>
        <strain evidence="32">Chile4</strain>
    </source>
</reference>
<comment type="pathway">
    <text evidence="2">Lipid metabolism.</text>
</comment>
<evidence type="ECO:0000313" key="29">
    <source>
        <dbReference type="EMBL" id="KAG2526041.1"/>
    </source>
</evidence>
<comment type="catalytic activity">
    <reaction evidence="21">
        <text>a (2E,4E)-dienoyl-CoA + NADPH + H(+) = a 4,5-saturated-(3E)-enoyl-CoA + NADP(+)</text>
        <dbReference type="Rhea" id="RHEA:45912"/>
        <dbReference type="ChEBI" id="CHEBI:15378"/>
        <dbReference type="ChEBI" id="CHEBI:57783"/>
        <dbReference type="ChEBI" id="CHEBI:58349"/>
        <dbReference type="ChEBI" id="CHEBI:85101"/>
        <dbReference type="ChEBI" id="CHEBI:85493"/>
        <dbReference type="EC" id="1.3.1.124"/>
    </reaction>
</comment>
<comment type="catalytic activity">
    <reaction evidence="28">
        <text>(2E)-octenoyl-CoA + NADPH + H(+) = octanoyl-CoA + NADP(+)</text>
        <dbReference type="Rhea" id="RHEA:44952"/>
        <dbReference type="ChEBI" id="CHEBI:15378"/>
        <dbReference type="ChEBI" id="CHEBI:57386"/>
        <dbReference type="ChEBI" id="CHEBI:57783"/>
        <dbReference type="ChEBI" id="CHEBI:58349"/>
        <dbReference type="ChEBI" id="CHEBI:62242"/>
    </reaction>
    <physiologicalReaction direction="left-to-right" evidence="28">
        <dbReference type="Rhea" id="RHEA:44953"/>
    </physiologicalReaction>
</comment>
<dbReference type="EMBL" id="MAYM02001761">
    <property type="protein sequence ID" value="RLN10973.1"/>
    <property type="molecule type" value="Genomic_DNA"/>
</dbReference>
<evidence type="ECO:0000256" key="15">
    <source>
        <dbReference type="ARBA" id="ARBA00030890"/>
    </source>
</evidence>
<protein>
    <recommendedName>
        <fullName evidence="14">Peroxisomal 2,4-dienoyl-CoA reductase [(3E)-enoyl-CoA-producing]</fullName>
        <ecNumber evidence="13">1.3.1.124</ecNumber>
        <ecNumber evidence="18">1.3.1.38</ecNumber>
    </recommendedName>
    <alternativeName>
        <fullName evidence="15">2,4-dienoyl-CoA reductase 2</fullName>
    </alternativeName>
    <alternativeName>
        <fullName evidence="19">Peroxisomal trans-2-enoyl-CoA reductase</fullName>
    </alternativeName>
</protein>
<comment type="function">
    <text evidence="16">Participates in chain elongation of fatty acids. Catalyzes the reduction of trans-2-enoyl-CoAs of varying chain lengths from 6:1 to 16:1, having maximum activity with 10:1 CoA. Has no 2,4-dienoyl-CoA reductase activity.</text>
</comment>
<name>A0A3R7IGX5_9STRA</name>
<evidence type="ECO:0000256" key="12">
    <source>
        <dbReference type="ARBA" id="ARBA00025939"/>
    </source>
</evidence>
<reference evidence="29" key="3">
    <citation type="submission" date="2020-06" db="EMBL/GenBank/DDBJ databases">
        <authorList>
            <person name="Studholme D.J."/>
        </authorList>
    </citation>
    <scope>NUCLEOTIDE SEQUENCE</scope>
    <source>
        <strain evidence="29">NZFS 2646</strain>
        <strain evidence="30">NZFS 3630</strain>
    </source>
</reference>
<dbReference type="FunFam" id="3.40.50.720:FF:000084">
    <property type="entry name" value="Short-chain dehydrogenase reductase"/>
    <property type="match status" value="1"/>
</dbReference>
<dbReference type="Gene3D" id="3.40.50.150">
    <property type="entry name" value="Vaccinia Virus protein VP39"/>
    <property type="match status" value="1"/>
</dbReference>
<dbReference type="FunFam" id="3.40.50.720:FF:000477">
    <property type="entry name" value="Peroxisomal 2,4-dienoyl-CoA reductase"/>
    <property type="match status" value="1"/>
</dbReference>
<dbReference type="InterPro" id="IPR002347">
    <property type="entry name" value="SDR_fam"/>
</dbReference>
<dbReference type="EC" id="1.3.1.38" evidence="18"/>
<dbReference type="GO" id="GO:0005777">
    <property type="term" value="C:peroxisome"/>
    <property type="evidence" value="ECO:0007669"/>
    <property type="project" value="UniProtKB-SubCell"/>
</dbReference>
<evidence type="ECO:0000256" key="2">
    <source>
        <dbReference type="ARBA" id="ARBA00005189"/>
    </source>
</evidence>
<evidence type="ECO:0000256" key="3">
    <source>
        <dbReference type="ARBA" id="ARBA00022516"/>
    </source>
</evidence>
<evidence type="ECO:0000256" key="16">
    <source>
        <dbReference type="ARBA" id="ARBA00037124"/>
    </source>
</evidence>
<evidence type="ECO:0000313" key="33">
    <source>
        <dbReference type="Proteomes" id="UP000285624"/>
    </source>
</evidence>
<dbReference type="NCBIfam" id="NF008686">
    <property type="entry name" value="PRK11705.1"/>
    <property type="match status" value="1"/>
</dbReference>
<comment type="catalytic activity">
    <reaction evidence="20">
        <text>(2E)-dodecenoyl-CoA + NADPH + H(+) = dodecanoyl-CoA + NADP(+)</text>
        <dbReference type="Rhea" id="RHEA:44964"/>
        <dbReference type="ChEBI" id="CHEBI:15378"/>
        <dbReference type="ChEBI" id="CHEBI:57330"/>
        <dbReference type="ChEBI" id="CHEBI:57375"/>
        <dbReference type="ChEBI" id="CHEBI:57783"/>
        <dbReference type="ChEBI" id="CHEBI:58349"/>
    </reaction>
    <physiologicalReaction direction="left-to-right" evidence="20">
        <dbReference type="Rhea" id="RHEA:44965"/>
    </physiologicalReaction>
</comment>
<keyword evidence="33" id="KW-1185">Reference proteome</keyword>
<keyword evidence="10" id="KW-0275">Fatty acid biosynthesis</keyword>
<evidence type="ECO:0000256" key="1">
    <source>
        <dbReference type="ARBA" id="ARBA00004275"/>
    </source>
</evidence>
<dbReference type="GO" id="GO:0008670">
    <property type="term" value="F:2,4-dienoyl-CoA reductase (NADPH) activity"/>
    <property type="evidence" value="ECO:0007669"/>
    <property type="project" value="UniProtKB-ARBA"/>
</dbReference>
<evidence type="ECO:0000256" key="21">
    <source>
        <dbReference type="ARBA" id="ARBA00048009"/>
    </source>
</evidence>
<dbReference type="PANTHER" id="PTHR24317">
    <property type="entry name" value="PEROXISOMAL TRANS-2-ENOYL-COA REDUCTASE"/>
    <property type="match status" value="1"/>
</dbReference>
<dbReference type="STRING" id="325452.A0A3R7IGX5"/>
<evidence type="ECO:0000313" key="31">
    <source>
        <dbReference type="EMBL" id="RLN10973.1"/>
    </source>
</evidence>
<comment type="catalytic activity">
    <reaction evidence="22">
        <text>a (2E,4Z)-dienoyl-CoA + NADPH + H(+) = a 4,5-saturated-(3E)-enoyl-CoA + NADP(+)</text>
        <dbReference type="Rhea" id="RHEA:61892"/>
        <dbReference type="ChEBI" id="CHEBI:15378"/>
        <dbReference type="ChEBI" id="CHEBI:57783"/>
        <dbReference type="ChEBI" id="CHEBI:58349"/>
        <dbReference type="ChEBI" id="CHEBI:85099"/>
        <dbReference type="ChEBI" id="CHEBI:85493"/>
        <dbReference type="EC" id="1.3.1.124"/>
    </reaction>
</comment>
<evidence type="ECO:0000256" key="18">
    <source>
        <dbReference type="ARBA" id="ARBA00038849"/>
    </source>
</evidence>
<dbReference type="InterPro" id="IPR052388">
    <property type="entry name" value="Peroxisomal_t2-enoyl-CoA_red"/>
</dbReference>
<dbReference type="EC" id="1.3.1.124" evidence="13"/>
<evidence type="ECO:0000256" key="23">
    <source>
        <dbReference type="ARBA" id="ARBA00048631"/>
    </source>
</evidence>
<comment type="subunit">
    <text evidence="17">Interacts with PEX5, probably required to target it into peroxisomes.</text>
</comment>
<keyword evidence="3" id="KW-0444">Lipid biosynthesis</keyword>
<dbReference type="InterPro" id="IPR029063">
    <property type="entry name" value="SAM-dependent_MTases_sf"/>
</dbReference>
<evidence type="ECO:0000256" key="5">
    <source>
        <dbReference type="ARBA" id="ARBA00022832"/>
    </source>
</evidence>
<keyword evidence="6" id="KW-0521">NADP</keyword>
<comment type="catalytic activity">
    <reaction evidence="24">
        <text>(2E)-tetradecenoyl-CoA + NADPH + H(+) = tetradecanoyl-CoA + NADP(+)</text>
        <dbReference type="Rhea" id="RHEA:44968"/>
        <dbReference type="ChEBI" id="CHEBI:15378"/>
        <dbReference type="ChEBI" id="CHEBI:57385"/>
        <dbReference type="ChEBI" id="CHEBI:57783"/>
        <dbReference type="ChEBI" id="CHEBI:58349"/>
        <dbReference type="ChEBI" id="CHEBI:61405"/>
    </reaction>
    <physiologicalReaction direction="left-to-right" evidence="24">
        <dbReference type="Rhea" id="RHEA:44969"/>
    </physiologicalReaction>
</comment>
<evidence type="ECO:0000256" key="8">
    <source>
        <dbReference type="ARBA" id="ARBA00023098"/>
    </source>
</evidence>
<evidence type="ECO:0000313" key="32">
    <source>
        <dbReference type="EMBL" id="RLN80642.1"/>
    </source>
</evidence>
<keyword evidence="5" id="KW-0276">Fatty acid metabolism</keyword>
<dbReference type="InterPro" id="IPR036291">
    <property type="entry name" value="NAD(P)-bd_dom_sf"/>
</dbReference>
<evidence type="ECO:0000256" key="10">
    <source>
        <dbReference type="ARBA" id="ARBA00023160"/>
    </source>
</evidence>
<evidence type="ECO:0000256" key="17">
    <source>
        <dbReference type="ARBA" id="ARBA00038622"/>
    </source>
</evidence>
<keyword evidence="4" id="KW-0597">Phosphoprotein</keyword>
<evidence type="ECO:0000313" key="30">
    <source>
        <dbReference type="EMBL" id="KAG2527718.1"/>
    </source>
</evidence>
<evidence type="ECO:0000256" key="14">
    <source>
        <dbReference type="ARBA" id="ARBA00026221"/>
    </source>
</evidence>
<dbReference type="PRINTS" id="PR00081">
    <property type="entry name" value="GDHRDH"/>
</dbReference>
<organism evidence="31 34">
    <name type="scientific">Phytophthora kernoviae</name>
    <dbReference type="NCBI Taxonomy" id="325452"/>
    <lineage>
        <taxon>Eukaryota</taxon>
        <taxon>Sar</taxon>
        <taxon>Stramenopiles</taxon>
        <taxon>Oomycota</taxon>
        <taxon>Peronosporomycetes</taxon>
        <taxon>Peronosporales</taxon>
        <taxon>Peronosporaceae</taxon>
        <taxon>Phytophthora</taxon>
    </lineage>
</organism>
<keyword evidence="7" id="KW-0560">Oxidoreductase</keyword>
<dbReference type="Pfam" id="PF13561">
    <property type="entry name" value="adh_short_C2"/>
    <property type="match status" value="2"/>
</dbReference>
<evidence type="ECO:0000256" key="24">
    <source>
        <dbReference type="ARBA" id="ARBA00048686"/>
    </source>
</evidence>
<keyword evidence="8" id="KW-0443">Lipid metabolism</keyword>
<evidence type="ECO:0000256" key="20">
    <source>
        <dbReference type="ARBA" id="ARBA00047570"/>
    </source>
</evidence>
<dbReference type="GO" id="GO:0006633">
    <property type="term" value="P:fatty acid biosynthetic process"/>
    <property type="evidence" value="ECO:0007669"/>
    <property type="project" value="UniProtKB-KW"/>
</dbReference>
<dbReference type="Proteomes" id="UP000285883">
    <property type="component" value="Unassembled WGS sequence"/>
</dbReference>
<proteinExistence type="inferred from homology"/>
<evidence type="ECO:0000256" key="4">
    <source>
        <dbReference type="ARBA" id="ARBA00022553"/>
    </source>
</evidence>
<dbReference type="PANTHER" id="PTHR24317:SF7">
    <property type="entry name" value="PEROXISOMAL TRANS-2-ENOYL-COA REDUCTASE"/>
    <property type="match status" value="1"/>
</dbReference>
<comment type="subcellular location">
    <subcellularLocation>
        <location evidence="1">Peroxisome</location>
    </subcellularLocation>
</comment>
<evidence type="ECO:0000256" key="11">
    <source>
        <dbReference type="ARBA" id="ARBA00025787"/>
    </source>
</evidence>
<keyword evidence="9" id="KW-0576">Peroxisome</keyword>
<comment type="catalytic activity">
    <reaction evidence="27">
        <text>(2E)-decenoyl-CoA + NADPH + H(+) = decanoyl-CoA + NADP(+)</text>
        <dbReference type="Rhea" id="RHEA:44960"/>
        <dbReference type="ChEBI" id="CHEBI:15378"/>
        <dbReference type="ChEBI" id="CHEBI:57783"/>
        <dbReference type="ChEBI" id="CHEBI:58349"/>
        <dbReference type="ChEBI" id="CHEBI:61406"/>
        <dbReference type="ChEBI" id="CHEBI:61430"/>
    </reaction>
    <physiologicalReaction direction="left-to-right" evidence="27">
        <dbReference type="Rhea" id="RHEA:44961"/>
    </physiologicalReaction>
</comment>
<evidence type="ECO:0000256" key="19">
    <source>
        <dbReference type="ARBA" id="ARBA00041063"/>
    </source>
</evidence>
<evidence type="ECO:0000256" key="28">
    <source>
        <dbReference type="ARBA" id="ARBA00049559"/>
    </source>
</evidence>
<comment type="catalytic activity">
    <reaction evidence="26">
        <text>a (2E)-enoyl-CoA + NADPH + H(+) = a 2,3-saturated acyl-CoA + NADP(+)</text>
        <dbReference type="Rhea" id="RHEA:33763"/>
        <dbReference type="ChEBI" id="CHEBI:15378"/>
        <dbReference type="ChEBI" id="CHEBI:57783"/>
        <dbReference type="ChEBI" id="CHEBI:58349"/>
        <dbReference type="ChEBI" id="CHEBI:58856"/>
        <dbReference type="ChEBI" id="CHEBI:65111"/>
        <dbReference type="EC" id="1.3.1.38"/>
    </reaction>
    <physiologicalReaction direction="left-to-right" evidence="26">
        <dbReference type="Rhea" id="RHEA:33764"/>
    </physiologicalReaction>
</comment>
<sequence length="954" mass="104602">MSDKQKSALIAASVVTGVAAGSYLLRVAMKPVLQARAATFIKNMLADADIILDRDIVVHDENIFLDWVNRGMLAIGESYMAKKWDTIIPLDVVLTRLLSLPADKRRKLFKAWNAKIIGLGGKIFNYQSPSRAGIVGAHHYDLGNDFFKLWLDPYMQYSCAYWKGVEDKQDLEAAQLNKLHMIAKKLKLEPGMRVLEIGCGWGGLGCFLAKHYGVHVTGITISNEQLKGAREWAKREGVSDLTSFEYCDYRKMHGQFDRVVSIAMVEAVGFKNLDEYFDVIKRCLKEGGLSLVHSIAANRSIEVPVQLWVLKYIFPNGFLPSVAQMLQSTERKMVVEDVHNLGPDYDKTLMCWYERFQDHLKKGNIDRSEVFCRMWDYYLQYCAAGFRARTIQLVQIVFSKKRADRYDAAIVTGGGTGIGKSIAYELAFLGCTVVIAARNLERLQAAATKIQEDVKAADPKSLGSVHAIACNIRSEEQVSNLVDETLKQFKRVDFLVNNAGGQFRSLLSDVSLKGWQAVMNTNLNGTFLMTKKVYHAYMKEHGGSIVNIIILLDKGHPGLAHSAAARAGIESLSKSLSVEWASSGININCVAPGVILSSGIENYPNGADMFVKAADKVTAAKRMGSVEEVSASVLYYLSPAGGYVTGDTMHVDGANLPRTSITPKMIREANALSIYRPGLFHGKVAIVTGGGTGIGRCIAHELASLGCTVVIAARNAERLNVAAETIRSQLNADGRDLKNVVHPIVCDIRKEDQVSNLIDETLTKFKRIDFLVNNAGGQFRAPIEKVNLKGWEAIMRTNLNGTFMVTKKAYHAYMKEHGGRIVNIILVIDKGYPMMAHSGAARAAIENLSKSLSVEWAGSGITLNCVAPGIILSSGVDNYEGGAEQFHVAARRATAAKRVGSVEEVSASVLYYLSPAGAYVTGDTMHVDGGWHLLGPLLDVPMHENNPSYGTCKL</sequence>
<gene>
    <name evidence="31" type="ORF">BBI17_000762</name>
    <name evidence="32" type="ORF">BBO99_00004332</name>
    <name evidence="29" type="ORF">JM16_002499</name>
    <name evidence="30" type="ORF">JM18_002307</name>
</gene>
<evidence type="ECO:0000256" key="25">
    <source>
        <dbReference type="ARBA" id="ARBA00049108"/>
    </source>
</evidence>
<dbReference type="GO" id="GO:0019166">
    <property type="term" value="F:trans-2-enoyl-CoA reductase (NADPH) activity"/>
    <property type="evidence" value="ECO:0007669"/>
    <property type="project" value="UniProtKB-EC"/>
</dbReference>
<dbReference type="SUPFAM" id="SSF51735">
    <property type="entry name" value="NAD(P)-binding Rossmann-fold domains"/>
    <property type="match status" value="2"/>
</dbReference>
<evidence type="ECO:0000256" key="27">
    <source>
        <dbReference type="ARBA" id="ARBA00049386"/>
    </source>
</evidence>
<dbReference type="Proteomes" id="UP000785171">
    <property type="component" value="Unassembled WGS sequence"/>
</dbReference>
<comment type="catalytic activity">
    <reaction evidence="23">
        <text>(2E,4Z,7Z,10Z,13Z,16Z,19Z)-docosaheptaenoyl-CoA + NADPH + H(+) = (3E,7Z,10Z,13Z,16Z,19Z)-docosahexaenoyl-CoA + NADP(+)</text>
        <dbReference type="Rhea" id="RHEA:44920"/>
        <dbReference type="ChEBI" id="CHEBI:15378"/>
        <dbReference type="ChEBI" id="CHEBI:57783"/>
        <dbReference type="ChEBI" id="CHEBI:58349"/>
        <dbReference type="ChEBI" id="CHEBI:77559"/>
        <dbReference type="ChEBI" id="CHEBI:84791"/>
    </reaction>
</comment>
<accession>A0A3R7IGX5</accession>
<comment type="similarity">
    <text evidence="11">Belongs to the short-chain dehydrogenases/reductases (SDR) family. 2,4-dienoyl-CoA reductase subfamily.</text>
</comment>
<dbReference type="Proteomes" id="UP000285624">
    <property type="component" value="Unassembled WGS sequence"/>
</dbReference>
<evidence type="ECO:0000256" key="26">
    <source>
        <dbReference type="ARBA" id="ARBA00049251"/>
    </source>
</evidence>
<evidence type="ECO:0000256" key="22">
    <source>
        <dbReference type="ARBA" id="ARBA00048340"/>
    </source>
</evidence>
<dbReference type="CDD" id="cd02440">
    <property type="entry name" value="AdoMet_MTases"/>
    <property type="match status" value="1"/>
</dbReference>
<dbReference type="GO" id="GO:0098588">
    <property type="term" value="C:bounding membrane of organelle"/>
    <property type="evidence" value="ECO:0007669"/>
    <property type="project" value="UniProtKB-ARBA"/>
</dbReference>
<dbReference type="EMBL" id="MBDN02000102">
    <property type="protein sequence ID" value="RLN80642.1"/>
    <property type="molecule type" value="Genomic_DNA"/>
</dbReference>
<reference evidence="29" key="1">
    <citation type="journal article" date="2015" name="Genom Data">
        <title>Genome sequences of six Phytophthora species associated with forests in New Zealand.</title>
        <authorList>
            <person name="Studholme D.J."/>
            <person name="McDougal R.L."/>
            <person name="Sambles C."/>
            <person name="Hansen E."/>
            <person name="Hardy G."/>
            <person name="Grant M."/>
            <person name="Ganley R.J."/>
            <person name="Williams N.M."/>
        </authorList>
    </citation>
    <scope>NUCLEOTIDE SEQUENCE</scope>
    <source>
        <strain evidence="29">NZFS 2646</strain>
        <strain evidence="30">NZFS 3630</strain>
    </source>
</reference>
<dbReference type="AlphaFoldDB" id="A0A3R7IGX5"/>
<evidence type="ECO:0000256" key="9">
    <source>
        <dbReference type="ARBA" id="ARBA00023140"/>
    </source>
</evidence>
<evidence type="ECO:0000313" key="34">
    <source>
        <dbReference type="Proteomes" id="UP000285883"/>
    </source>
</evidence>
<comment type="catalytic activity">
    <reaction evidence="25">
        <text>(2E)-hexenoyl-CoA + NADPH + H(+) = hexanoyl-CoA + NADP(+)</text>
        <dbReference type="Rhea" id="RHEA:44956"/>
        <dbReference type="ChEBI" id="CHEBI:15378"/>
        <dbReference type="ChEBI" id="CHEBI:57783"/>
        <dbReference type="ChEBI" id="CHEBI:58349"/>
        <dbReference type="ChEBI" id="CHEBI:62077"/>
        <dbReference type="ChEBI" id="CHEBI:62620"/>
    </reaction>
    <physiologicalReaction direction="left-to-right" evidence="25">
        <dbReference type="Rhea" id="RHEA:44957"/>
    </physiologicalReaction>
</comment>
<dbReference type="EMBL" id="JPWV03000081">
    <property type="protein sequence ID" value="KAG2526041.1"/>
    <property type="molecule type" value="Genomic_DNA"/>
</dbReference>
<dbReference type="Pfam" id="PF02353">
    <property type="entry name" value="CMAS"/>
    <property type="match status" value="1"/>
</dbReference>
<dbReference type="EMBL" id="JPWU03000073">
    <property type="protein sequence ID" value="KAG2527718.1"/>
    <property type="molecule type" value="Genomic_DNA"/>
</dbReference>
<comment type="caution">
    <text evidence="31">The sequence shown here is derived from an EMBL/GenBank/DDBJ whole genome shotgun (WGS) entry which is preliminary data.</text>
</comment>